<gene>
    <name evidence="2" type="ORF">TNCT_669241</name>
</gene>
<reference evidence="2" key="1">
    <citation type="submission" date="2020-07" db="EMBL/GenBank/DDBJ databases">
        <title>Multicomponent nature underlies the extraordinary mechanical properties of spider dragline silk.</title>
        <authorList>
            <person name="Kono N."/>
            <person name="Nakamura H."/>
            <person name="Mori M."/>
            <person name="Yoshida Y."/>
            <person name="Ohtoshi R."/>
            <person name="Malay A.D."/>
            <person name="Moran D.A.P."/>
            <person name="Tomita M."/>
            <person name="Numata K."/>
            <person name="Arakawa K."/>
        </authorList>
    </citation>
    <scope>NUCLEOTIDE SEQUENCE</scope>
</reference>
<keyword evidence="3" id="KW-1185">Reference proteome</keyword>
<accession>A0A8X6J105</accession>
<name>A0A8X6J105_TRICU</name>
<organism evidence="2 3">
    <name type="scientific">Trichonephila clavata</name>
    <name type="common">Joro spider</name>
    <name type="synonym">Nephila clavata</name>
    <dbReference type="NCBI Taxonomy" id="2740835"/>
    <lineage>
        <taxon>Eukaryota</taxon>
        <taxon>Metazoa</taxon>
        <taxon>Ecdysozoa</taxon>
        <taxon>Arthropoda</taxon>
        <taxon>Chelicerata</taxon>
        <taxon>Arachnida</taxon>
        <taxon>Araneae</taxon>
        <taxon>Araneomorphae</taxon>
        <taxon>Entelegynae</taxon>
        <taxon>Araneoidea</taxon>
        <taxon>Nephilidae</taxon>
        <taxon>Trichonephila</taxon>
    </lineage>
</organism>
<dbReference type="AlphaFoldDB" id="A0A8X6J105"/>
<proteinExistence type="predicted"/>
<dbReference type="EMBL" id="BMAO01027209">
    <property type="protein sequence ID" value="GFR15210.1"/>
    <property type="molecule type" value="Genomic_DNA"/>
</dbReference>
<protein>
    <submittedName>
        <fullName evidence="2">Uncharacterized protein</fullName>
    </submittedName>
</protein>
<evidence type="ECO:0000313" key="2">
    <source>
        <dbReference type="EMBL" id="GFR15210.1"/>
    </source>
</evidence>
<sequence length="146" mass="16530">MLTSQVSQKSRARTSTIRVYSIGRMMNSDSDSDMDANSLKSSYKSRSPVSTGSRVSRPQTPQEHCRNLKLAMEGFQKAERMVKSHEKIVSENHPADIHLCTEYLKEAVISRDQKIVLSPLPPKVIQQSFAVVESLNKHLFYPQHSL</sequence>
<feature type="region of interest" description="Disordered" evidence="1">
    <location>
        <begin position="26"/>
        <end position="63"/>
    </location>
</feature>
<evidence type="ECO:0000313" key="3">
    <source>
        <dbReference type="Proteomes" id="UP000887116"/>
    </source>
</evidence>
<comment type="caution">
    <text evidence="2">The sequence shown here is derived from an EMBL/GenBank/DDBJ whole genome shotgun (WGS) entry which is preliminary data.</text>
</comment>
<evidence type="ECO:0000256" key="1">
    <source>
        <dbReference type="SAM" id="MobiDB-lite"/>
    </source>
</evidence>
<feature type="compositionally biased region" description="Polar residues" evidence="1">
    <location>
        <begin position="39"/>
        <end position="62"/>
    </location>
</feature>
<dbReference type="Proteomes" id="UP000887116">
    <property type="component" value="Unassembled WGS sequence"/>
</dbReference>